<evidence type="ECO:0000256" key="1">
    <source>
        <dbReference type="ARBA" id="ARBA00004651"/>
    </source>
</evidence>
<keyword evidence="2" id="KW-1003">Cell membrane</keyword>
<sequence>MAVVPLLILVFFVVALIDIILRDSSQVKHLPKVAWIFIVILLPLIGGVLWFAIGREYGGTFSRPRRTTVARGYQAPVTRPLSTEEQLAALEREIEDDKIRQLEAELRDRRDLDPS</sequence>
<evidence type="ECO:0000259" key="7">
    <source>
        <dbReference type="Pfam" id="PF13396"/>
    </source>
</evidence>
<keyword evidence="5 6" id="KW-0472">Membrane</keyword>
<proteinExistence type="predicted"/>
<comment type="subcellular location">
    <subcellularLocation>
        <location evidence="1">Cell membrane</location>
        <topology evidence="1">Multi-pass membrane protein</topology>
    </subcellularLocation>
</comment>
<dbReference type="AlphaFoldDB" id="A0A7G6YFJ7"/>
<name>A0A7G6YFJ7_9MICO</name>
<keyword evidence="4 6" id="KW-1133">Transmembrane helix</keyword>
<evidence type="ECO:0000256" key="5">
    <source>
        <dbReference type="ARBA" id="ARBA00023136"/>
    </source>
</evidence>
<reference evidence="9" key="1">
    <citation type="submission" date="2019-09" db="EMBL/GenBank/DDBJ databases">
        <title>Antimicrobial potential of Antarctic Bacteria.</title>
        <authorList>
            <person name="Benaud N."/>
            <person name="Edwards R.J."/>
            <person name="Ferrari B.C."/>
        </authorList>
    </citation>
    <scope>NUCLEOTIDE SEQUENCE [LARGE SCALE GENOMIC DNA]</scope>
    <source>
        <strain evidence="9">INR9</strain>
    </source>
</reference>
<dbReference type="InterPro" id="IPR027379">
    <property type="entry name" value="CLS_N"/>
</dbReference>
<dbReference type="EMBL" id="CP043641">
    <property type="protein sequence ID" value="QNE37262.1"/>
    <property type="molecule type" value="Genomic_DNA"/>
</dbReference>
<keyword evidence="3 6" id="KW-0812">Transmembrane</keyword>
<evidence type="ECO:0000256" key="4">
    <source>
        <dbReference type="ARBA" id="ARBA00022989"/>
    </source>
</evidence>
<evidence type="ECO:0000313" key="9">
    <source>
        <dbReference type="Proteomes" id="UP000515511"/>
    </source>
</evidence>
<accession>A0A7G6YFJ7</accession>
<protein>
    <submittedName>
        <fullName evidence="8">PLDc_N domain-containing protein</fullName>
    </submittedName>
</protein>
<feature type="transmembrane region" description="Helical" evidence="6">
    <location>
        <begin position="33"/>
        <end position="53"/>
    </location>
</feature>
<evidence type="ECO:0000256" key="6">
    <source>
        <dbReference type="SAM" id="Phobius"/>
    </source>
</evidence>
<evidence type="ECO:0000256" key="3">
    <source>
        <dbReference type="ARBA" id="ARBA00022692"/>
    </source>
</evidence>
<dbReference type="GO" id="GO:0005886">
    <property type="term" value="C:plasma membrane"/>
    <property type="evidence" value="ECO:0007669"/>
    <property type="project" value="UniProtKB-SubCell"/>
</dbReference>
<organism evidence="8 9">
    <name type="scientific">Leifsonia shinshuensis</name>
    <dbReference type="NCBI Taxonomy" id="150026"/>
    <lineage>
        <taxon>Bacteria</taxon>
        <taxon>Bacillati</taxon>
        <taxon>Actinomycetota</taxon>
        <taxon>Actinomycetes</taxon>
        <taxon>Micrococcales</taxon>
        <taxon>Microbacteriaceae</taxon>
        <taxon>Leifsonia</taxon>
    </lineage>
</organism>
<dbReference type="Proteomes" id="UP000515511">
    <property type="component" value="Chromosome"/>
</dbReference>
<feature type="domain" description="Cardiolipin synthase N-terminal" evidence="7">
    <location>
        <begin position="10"/>
        <end position="55"/>
    </location>
</feature>
<dbReference type="Pfam" id="PF13396">
    <property type="entry name" value="PLDc_N"/>
    <property type="match status" value="1"/>
</dbReference>
<dbReference type="KEGG" id="lse:F1C12_20505"/>
<dbReference type="RefSeq" id="WP_185276669.1">
    <property type="nucleotide sequence ID" value="NZ_CP043641.1"/>
</dbReference>
<gene>
    <name evidence="8" type="ORF">F1C12_20505</name>
</gene>
<evidence type="ECO:0000313" key="8">
    <source>
        <dbReference type="EMBL" id="QNE37262.1"/>
    </source>
</evidence>
<evidence type="ECO:0000256" key="2">
    <source>
        <dbReference type="ARBA" id="ARBA00022475"/>
    </source>
</evidence>